<keyword evidence="1" id="KW-0812">Transmembrane</keyword>
<evidence type="ECO:0000313" key="4">
    <source>
        <dbReference type="Proteomes" id="UP000609651"/>
    </source>
</evidence>
<feature type="transmembrane region" description="Helical" evidence="1">
    <location>
        <begin position="67"/>
        <end position="88"/>
    </location>
</feature>
<feature type="transmembrane region" description="Helical" evidence="1">
    <location>
        <begin position="289"/>
        <end position="307"/>
    </location>
</feature>
<dbReference type="EMBL" id="WTPX01000021">
    <property type="protein sequence ID" value="NNJ24968.1"/>
    <property type="molecule type" value="Genomic_DNA"/>
</dbReference>
<feature type="transmembrane region" description="Helical" evidence="1">
    <location>
        <begin position="128"/>
        <end position="146"/>
    </location>
</feature>
<feature type="transmembrane region" description="Helical" evidence="1">
    <location>
        <begin position="33"/>
        <end position="55"/>
    </location>
</feature>
<evidence type="ECO:0000256" key="1">
    <source>
        <dbReference type="SAM" id="Phobius"/>
    </source>
</evidence>
<reference evidence="3 4" key="1">
    <citation type="journal article" date="2020" name="Syst. Appl. Microbiol.">
        <title>Alienimonas chondri sp. nov., a novel planctomycete isolated from the biofilm of the red alga Chondrus crispus.</title>
        <authorList>
            <person name="Vitorino I."/>
            <person name="Albuquerque L."/>
            <person name="Wiegand S."/>
            <person name="Kallscheuer N."/>
            <person name="da Costa M.S."/>
            <person name="Lobo-da-Cunha A."/>
            <person name="Jogler C."/>
            <person name="Lage O.M."/>
        </authorList>
    </citation>
    <scope>NUCLEOTIDE SEQUENCE [LARGE SCALE GENOMIC DNA]</scope>
    <source>
        <strain evidence="3 4">LzC2</strain>
    </source>
</reference>
<evidence type="ECO:0000259" key="2">
    <source>
        <dbReference type="Pfam" id="PF00892"/>
    </source>
</evidence>
<dbReference type="Gene3D" id="1.10.3730.20">
    <property type="match status" value="1"/>
</dbReference>
<comment type="caution">
    <text evidence="3">The sequence shown here is derived from an EMBL/GenBank/DDBJ whole genome shotgun (WGS) entry which is preliminary data.</text>
</comment>
<organism evidence="3 4">
    <name type="scientific">Alienimonas chondri</name>
    <dbReference type="NCBI Taxonomy" id="2681879"/>
    <lineage>
        <taxon>Bacteria</taxon>
        <taxon>Pseudomonadati</taxon>
        <taxon>Planctomycetota</taxon>
        <taxon>Planctomycetia</taxon>
        <taxon>Planctomycetales</taxon>
        <taxon>Planctomycetaceae</taxon>
        <taxon>Alienimonas</taxon>
    </lineage>
</organism>
<feature type="transmembrane region" description="Helical" evidence="1">
    <location>
        <begin position="94"/>
        <end position="116"/>
    </location>
</feature>
<dbReference type="SUPFAM" id="SSF103481">
    <property type="entry name" value="Multidrug resistance efflux transporter EmrE"/>
    <property type="match status" value="2"/>
</dbReference>
<feature type="transmembrane region" description="Helical" evidence="1">
    <location>
        <begin position="265"/>
        <end position="283"/>
    </location>
</feature>
<keyword evidence="1" id="KW-1133">Transmembrane helix</keyword>
<protein>
    <recommendedName>
        <fullName evidence="2">EamA domain-containing protein</fullName>
    </recommendedName>
</protein>
<proteinExistence type="predicted"/>
<gene>
    <name evidence="3" type="ORF">LzC2_10300</name>
</gene>
<name>A0ABX1VCC6_9PLAN</name>
<feature type="domain" description="EamA" evidence="2">
    <location>
        <begin position="171"/>
        <end position="305"/>
    </location>
</feature>
<keyword evidence="4" id="KW-1185">Reference proteome</keyword>
<sequence length="333" mass="33825">MRVGTALGLCSAVGYTVANSALRDVSRPDDFAWSLWVTLCKSAPVATAAWAIVAVRALRGRKALPSFAVWPRLMAAGVLAQLGGNLMFQEALGVLGLALTVPVTFTGIILSGAALGRFVLGEPVGLRQGASIVLLIAATASLGMAAPDAADAVIAQAVAGANADPAAVAFAVATALAAGCAYGVMGVVIRGNTAQGVGVAGTLAPLSLAGFLSLSAFLLLKTGEIPLTSTPPEARLPLLLAGTANVVAFFCIAAALQRIPVVRSNLLNASQAAMAGVVGVVWFREPPTLWLLTGTALTIAGLALLGLRRPRSIRARLSGRPREETFAEAVETV</sequence>
<feature type="transmembrane region" description="Helical" evidence="1">
    <location>
        <begin position="166"/>
        <end position="189"/>
    </location>
</feature>
<dbReference type="InterPro" id="IPR037185">
    <property type="entry name" value="EmrE-like"/>
</dbReference>
<accession>A0ABX1VCC6</accession>
<dbReference type="InterPro" id="IPR000620">
    <property type="entry name" value="EamA_dom"/>
</dbReference>
<feature type="transmembrane region" description="Helical" evidence="1">
    <location>
        <begin position="238"/>
        <end position="256"/>
    </location>
</feature>
<dbReference type="Proteomes" id="UP000609651">
    <property type="component" value="Unassembled WGS sequence"/>
</dbReference>
<dbReference type="Pfam" id="PF00892">
    <property type="entry name" value="EamA"/>
    <property type="match status" value="1"/>
</dbReference>
<keyword evidence="1" id="KW-0472">Membrane</keyword>
<feature type="transmembrane region" description="Helical" evidence="1">
    <location>
        <begin position="196"/>
        <end position="218"/>
    </location>
</feature>
<evidence type="ECO:0000313" key="3">
    <source>
        <dbReference type="EMBL" id="NNJ24968.1"/>
    </source>
</evidence>